<proteinExistence type="predicted"/>
<evidence type="ECO:0000313" key="2">
    <source>
        <dbReference type="Proteomes" id="UP000320593"/>
    </source>
</evidence>
<protein>
    <submittedName>
        <fullName evidence="1">Uncharacterized protein</fullName>
    </submittedName>
</protein>
<keyword evidence="2" id="KW-1185">Reference proteome</keyword>
<organism evidence="1 2">
    <name type="scientific">Roseibium hamelinense</name>
    <dbReference type="NCBI Taxonomy" id="150831"/>
    <lineage>
        <taxon>Bacteria</taxon>
        <taxon>Pseudomonadati</taxon>
        <taxon>Pseudomonadota</taxon>
        <taxon>Alphaproteobacteria</taxon>
        <taxon>Hyphomicrobiales</taxon>
        <taxon>Stappiaceae</taxon>
        <taxon>Roseibium</taxon>
    </lineage>
</organism>
<reference evidence="1 2" key="1">
    <citation type="submission" date="2019-07" db="EMBL/GenBank/DDBJ databases">
        <title>Genomic Encyclopedia of Archaeal and Bacterial Type Strains, Phase II (KMG-II): from individual species to whole genera.</title>
        <authorList>
            <person name="Goeker M."/>
        </authorList>
    </citation>
    <scope>NUCLEOTIDE SEQUENCE [LARGE SCALE GENOMIC DNA]</scope>
    <source>
        <strain evidence="1 2">ATCC BAA-252</strain>
    </source>
</reference>
<accession>A0A562TIE4</accession>
<dbReference type="AlphaFoldDB" id="A0A562TIE4"/>
<dbReference type="EMBL" id="VLLF01000001">
    <property type="protein sequence ID" value="TWI92656.1"/>
    <property type="molecule type" value="Genomic_DNA"/>
</dbReference>
<comment type="caution">
    <text evidence="1">The sequence shown here is derived from an EMBL/GenBank/DDBJ whole genome shotgun (WGS) entry which is preliminary data.</text>
</comment>
<gene>
    <name evidence="1" type="ORF">JM93_00199</name>
</gene>
<sequence>MPCGNALVVGESAAFSGDTFRSPEGALDRLAVFSGLKHRRWYIAAFASQIEKPPYAGLFCGKTAPLDQSSRAGLEPKPIVTLMPPDRVTIPQWLAIKAFYGECGAKGAPLIIGQLATAPATQSPIWLDTDLRRTAFYAVAPFIFHALT</sequence>
<evidence type="ECO:0000313" key="1">
    <source>
        <dbReference type="EMBL" id="TWI92656.1"/>
    </source>
</evidence>
<name>A0A562TIE4_9HYPH</name>
<dbReference type="RefSeq" id="WP_145340190.1">
    <property type="nucleotide sequence ID" value="NZ_SMLY01000087.1"/>
</dbReference>
<dbReference type="Proteomes" id="UP000320593">
    <property type="component" value="Unassembled WGS sequence"/>
</dbReference>